<evidence type="ECO:0000256" key="4">
    <source>
        <dbReference type="ARBA" id="ARBA00022692"/>
    </source>
</evidence>
<feature type="transmembrane region" description="Helical" evidence="8">
    <location>
        <begin position="447"/>
        <end position="468"/>
    </location>
</feature>
<evidence type="ECO:0000256" key="1">
    <source>
        <dbReference type="ARBA" id="ARBA00004651"/>
    </source>
</evidence>
<evidence type="ECO:0000313" key="10">
    <source>
        <dbReference type="Proteomes" id="UP001500751"/>
    </source>
</evidence>
<comment type="caution">
    <text evidence="9">The sequence shown here is derived from an EMBL/GenBank/DDBJ whole genome shotgun (WGS) entry which is preliminary data.</text>
</comment>
<evidence type="ECO:0000313" key="9">
    <source>
        <dbReference type="EMBL" id="GAA2034133.1"/>
    </source>
</evidence>
<feature type="region of interest" description="Disordered" evidence="7">
    <location>
        <begin position="216"/>
        <end position="272"/>
    </location>
</feature>
<dbReference type="Gene3D" id="1.20.1250.20">
    <property type="entry name" value="MFS general substrate transporter like domains"/>
    <property type="match status" value="1"/>
</dbReference>
<evidence type="ECO:0000256" key="5">
    <source>
        <dbReference type="ARBA" id="ARBA00022989"/>
    </source>
</evidence>
<evidence type="ECO:0000256" key="2">
    <source>
        <dbReference type="ARBA" id="ARBA00022448"/>
    </source>
</evidence>
<evidence type="ECO:0000256" key="7">
    <source>
        <dbReference type="SAM" id="MobiDB-lite"/>
    </source>
</evidence>
<dbReference type="InterPro" id="IPR050171">
    <property type="entry name" value="MFS_Transporters"/>
</dbReference>
<evidence type="ECO:0000256" key="8">
    <source>
        <dbReference type="SAM" id="Phobius"/>
    </source>
</evidence>
<dbReference type="InterPro" id="IPR036259">
    <property type="entry name" value="MFS_trans_sf"/>
</dbReference>
<evidence type="ECO:0000256" key="6">
    <source>
        <dbReference type="ARBA" id="ARBA00023136"/>
    </source>
</evidence>
<dbReference type="InterPro" id="IPR011701">
    <property type="entry name" value="MFS"/>
</dbReference>
<sequence>MLSGCAGPMTLLFTRPGTGAPARPVPGPRRRLALATLLTSFGNGLYLTISALFFTRTLGFSATRVGVVLTLAGLAGVLASVPAGRAADRYGIKQVSTVLLCGEAVAVAALAFCTTFWAFAAVVCIATALDRGAAAVRQALYARAFDPATRVADRAYIRAVTNAAIGAGAAVAALALQTDSRAVYQGAIVVDAVSFLGMVALLPRLRLREVVEADPEPDLVPAPDSVPDPEPGSDLDSASDLDLGSGSELGSDSGSGSDLGSDSGSGSVSVSVSAAARRPPKVRVSRRYQAVSALNAVLMIQFALGEIGLPLWLLQDTRAPRVLVSGMLIVNTALVVLLQVRAARSVRGIASAARALRLGGLAVAASCVVAACAEGLSPVAATLVLLACGVLMTLGEVLNQAGAWTLSYDLADVRAVGAYQGVFNAGVAAGQMAGPLVVTQTALRHGLAGWVVLGLVFAVAGAAIEPVARRGDGK</sequence>
<gene>
    <name evidence="9" type="ORF">GCM10009839_38300</name>
</gene>
<dbReference type="SUPFAM" id="SSF103473">
    <property type="entry name" value="MFS general substrate transporter"/>
    <property type="match status" value="1"/>
</dbReference>
<dbReference type="Pfam" id="PF07690">
    <property type="entry name" value="MFS_1"/>
    <property type="match status" value="1"/>
</dbReference>
<feature type="transmembrane region" description="Helical" evidence="8">
    <location>
        <begin position="293"/>
        <end position="313"/>
    </location>
</feature>
<feature type="transmembrane region" description="Helical" evidence="8">
    <location>
        <begin position="32"/>
        <end position="54"/>
    </location>
</feature>
<keyword evidence="2" id="KW-0813">Transport</keyword>
<protein>
    <recommendedName>
        <fullName evidence="11">MFS transporter</fullName>
    </recommendedName>
</protein>
<feature type="transmembrane region" description="Helical" evidence="8">
    <location>
        <begin position="66"/>
        <end position="84"/>
    </location>
</feature>
<keyword evidence="10" id="KW-1185">Reference proteome</keyword>
<feature type="compositionally biased region" description="Pro residues" evidence="7">
    <location>
        <begin position="218"/>
        <end position="230"/>
    </location>
</feature>
<keyword evidence="6 8" id="KW-0472">Membrane</keyword>
<accession>A0ABP5FW83</accession>
<evidence type="ECO:0008006" key="11">
    <source>
        <dbReference type="Google" id="ProtNLM"/>
    </source>
</evidence>
<proteinExistence type="predicted"/>
<keyword evidence="5 8" id="KW-1133">Transmembrane helix</keyword>
<dbReference type="EMBL" id="BAAAQN010000021">
    <property type="protein sequence ID" value="GAA2034133.1"/>
    <property type="molecule type" value="Genomic_DNA"/>
</dbReference>
<feature type="transmembrane region" description="Helical" evidence="8">
    <location>
        <begin position="182"/>
        <end position="202"/>
    </location>
</feature>
<keyword evidence="3" id="KW-1003">Cell membrane</keyword>
<evidence type="ECO:0000256" key="3">
    <source>
        <dbReference type="ARBA" id="ARBA00022475"/>
    </source>
</evidence>
<dbReference type="PANTHER" id="PTHR23517">
    <property type="entry name" value="RESISTANCE PROTEIN MDTM, PUTATIVE-RELATED-RELATED"/>
    <property type="match status" value="1"/>
</dbReference>
<organism evidence="9 10">
    <name type="scientific">Catenulispora yoronensis</name>
    <dbReference type="NCBI Taxonomy" id="450799"/>
    <lineage>
        <taxon>Bacteria</taxon>
        <taxon>Bacillati</taxon>
        <taxon>Actinomycetota</taxon>
        <taxon>Actinomycetes</taxon>
        <taxon>Catenulisporales</taxon>
        <taxon>Catenulisporaceae</taxon>
        <taxon>Catenulispora</taxon>
    </lineage>
</organism>
<comment type="subcellular location">
    <subcellularLocation>
        <location evidence="1">Cell membrane</location>
        <topology evidence="1">Multi-pass membrane protein</topology>
    </subcellularLocation>
</comment>
<reference evidence="10" key="1">
    <citation type="journal article" date="2019" name="Int. J. Syst. Evol. Microbiol.">
        <title>The Global Catalogue of Microorganisms (GCM) 10K type strain sequencing project: providing services to taxonomists for standard genome sequencing and annotation.</title>
        <authorList>
            <consortium name="The Broad Institute Genomics Platform"/>
            <consortium name="The Broad Institute Genome Sequencing Center for Infectious Disease"/>
            <person name="Wu L."/>
            <person name="Ma J."/>
        </authorList>
    </citation>
    <scope>NUCLEOTIDE SEQUENCE [LARGE SCALE GENOMIC DNA]</scope>
    <source>
        <strain evidence="10">JCM 16014</strain>
    </source>
</reference>
<dbReference type="PANTHER" id="PTHR23517:SF2">
    <property type="entry name" value="MULTIDRUG RESISTANCE PROTEIN MDTH"/>
    <property type="match status" value="1"/>
</dbReference>
<keyword evidence="4 8" id="KW-0812">Transmembrane</keyword>
<feature type="compositionally biased region" description="Low complexity" evidence="7">
    <location>
        <begin position="240"/>
        <end position="272"/>
    </location>
</feature>
<feature type="transmembrane region" description="Helical" evidence="8">
    <location>
        <begin position="361"/>
        <end position="394"/>
    </location>
</feature>
<feature type="transmembrane region" description="Helical" evidence="8">
    <location>
        <begin position="104"/>
        <end position="129"/>
    </location>
</feature>
<name>A0ABP5FW83_9ACTN</name>
<feature type="transmembrane region" description="Helical" evidence="8">
    <location>
        <begin position="155"/>
        <end position="176"/>
    </location>
</feature>
<feature type="transmembrane region" description="Helical" evidence="8">
    <location>
        <begin position="319"/>
        <end position="340"/>
    </location>
</feature>
<dbReference type="Proteomes" id="UP001500751">
    <property type="component" value="Unassembled WGS sequence"/>
</dbReference>